<accession>A0A926P2J3</accession>
<comment type="caution">
    <text evidence="2">The sequence shown here is derived from an EMBL/GenBank/DDBJ whole genome shotgun (WGS) entry which is preliminary data.</text>
</comment>
<dbReference type="GO" id="GO:0046872">
    <property type="term" value="F:metal ion binding"/>
    <property type="evidence" value="ECO:0007669"/>
    <property type="project" value="InterPro"/>
</dbReference>
<name>A0A926P2J3_9HYPH</name>
<dbReference type="RefSeq" id="WP_190293465.1">
    <property type="nucleotide sequence ID" value="NZ_JABFCZ010000026.1"/>
</dbReference>
<dbReference type="Pfam" id="PF00403">
    <property type="entry name" value="HMA"/>
    <property type="match status" value="1"/>
</dbReference>
<gene>
    <name evidence="2" type="ORF">HK439_21130</name>
</gene>
<dbReference type="CDD" id="cd00371">
    <property type="entry name" value="HMA"/>
    <property type="match status" value="1"/>
</dbReference>
<evidence type="ECO:0000313" key="3">
    <source>
        <dbReference type="Proteomes" id="UP000598467"/>
    </source>
</evidence>
<dbReference type="EMBL" id="JABFCZ010000026">
    <property type="protein sequence ID" value="MBD1548775.1"/>
    <property type="molecule type" value="Genomic_DNA"/>
</dbReference>
<sequence>MRFHVPDMSCGHCKAAIDTSVKGADGSAQLDFDMENRIVSVESQLSTDQVLAALKTAGYDASPAQAAV</sequence>
<feature type="domain" description="HMA" evidence="1">
    <location>
        <begin position="1"/>
        <end position="62"/>
    </location>
</feature>
<dbReference type="SUPFAM" id="SSF55008">
    <property type="entry name" value="HMA, heavy metal-associated domain"/>
    <property type="match status" value="1"/>
</dbReference>
<evidence type="ECO:0000313" key="2">
    <source>
        <dbReference type="EMBL" id="MBD1548775.1"/>
    </source>
</evidence>
<dbReference type="AlphaFoldDB" id="A0A926P2J3"/>
<evidence type="ECO:0000259" key="1">
    <source>
        <dbReference type="PROSITE" id="PS50846"/>
    </source>
</evidence>
<organism evidence="2 3">
    <name type="scientific">Roseibium aggregatum</name>
    <dbReference type="NCBI Taxonomy" id="187304"/>
    <lineage>
        <taxon>Bacteria</taxon>
        <taxon>Pseudomonadati</taxon>
        <taxon>Pseudomonadota</taxon>
        <taxon>Alphaproteobacteria</taxon>
        <taxon>Hyphomicrobiales</taxon>
        <taxon>Stappiaceae</taxon>
        <taxon>Roseibium</taxon>
    </lineage>
</organism>
<proteinExistence type="predicted"/>
<dbReference type="InterPro" id="IPR006121">
    <property type="entry name" value="HMA_dom"/>
</dbReference>
<dbReference type="Gene3D" id="3.30.70.100">
    <property type="match status" value="1"/>
</dbReference>
<dbReference type="PROSITE" id="PS50846">
    <property type="entry name" value="HMA_2"/>
    <property type="match status" value="1"/>
</dbReference>
<protein>
    <submittedName>
        <fullName evidence="2">Heavy-metal-associated domain-containing protein</fullName>
    </submittedName>
</protein>
<dbReference type="InterPro" id="IPR036163">
    <property type="entry name" value="HMA_dom_sf"/>
</dbReference>
<reference evidence="2" key="1">
    <citation type="submission" date="2020-05" db="EMBL/GenBank/DDBJ databases">
        <title>Identification of trans-AT polyketide cluster in two marine bacteria, producers of a novel glutaramide-containing polyketide sesbanimide D and analogs.</title>
        <authorList>
            <person name="Kacar D."/>
            <person name="Rodriguez P."/>
            <person name="Canedo L."/>
            <person name="Gonzalez E."/>
            <person name="Galan B."/>
            <person name="De La Calle F."/>
            <person name="Garcia J.L."/>
        </authorList>
    </citation>
    <scope>NUCLEOTIDE SEQUENCE</scope>
    <source>
        <strain evidence="2">PHM038</strain>
    </source>
</reference>
<dbReference type="Proteomes" id="UP000598467">
    <property type="component" value="Unassembled WGS sequence"/>
</dbReference>